<evidence type="ECO:0000259" key="1">
    <source>
        <dbReference type="Pfam" id="PF22521"/>
    </source>
</evidence>
<dbReference type="Pfam" id="PF22521">
    <property type="entry name" value="HypF_C_2"/>
    <property type="match status" value="1"/>
</dbReference>
<name>A0A2S7VXV5_PHOAN</name>
<gene>
    <name evidence="2" type="ORF">BTO08_04535</name>
</gene>
<evidence type="ECO:0000313" key="3">
    <source>
        <dbReference type="Proteomes" id="UP000238730"/>
    </source>
</evidence>
<dbReference type="OrthoDB" id="5808866at2"/>
<dbReference type="Gene3D" id="3.30.420.40">
    <property type="match status" value="1"/>
</dbReference>
<reference evidence="2 3" key="1">
    <citation type="submission" date="2016-12" db="EMBL/GenBank/DDBJ databases">
        <title>Diversity of luminous bacteria.</title>
        <authorList>
            <person name="Yoshizawa S."/>
            <person name="Kogure K."/>
        </authorList>
    </citation>
    <scope>NUCLEOTIDE SEQUENCE [LARGE SCALE GENOMIC DNA]</scope>
    <source>
        <strain evidence="2 3">LC1-200</strain>
    </source>
</reference>
<feature type="domain" description="Carbamoyltransferase Kae1-like" evidence="1">
    <location>
        <begin position="451"/>
        <end position="571"/>
    </location>
</feature>
<organism evidence="2 3">
    <name type="scientific">Photobacterium angustum</name>
    <dbReference type="NCBI Taxonomy" id="661"/>
    <lineage>
        <taxon>Bacteria</taxon>
        <taxon>Pseudomonadati</taxon>
        <taxon>Pseudomonadota</taxon>
        <taxon>Gammaproteobacteria</taxon>
        <taxon>Vibrionales</taxon>
        <taxon>Vibrionaceae</taxon>
        <taxon>Photobacterium</taxon>
    </lineage>
</organism>
<comment type="caution">
    <text evidence="2">The sequence shown here is derived from an EMBL/GenBank/DDBJ whole genome shotgun (WGS) entry which is preliminary data.</text>
</comment>
<dbReference type="Proteomes" id="UP000238730">
    <property type="component" value="Unassembled WGS sequence"/>
</dbReference>
<dbReference type="InterPro" id="IPR055128">
    <property type="entry name" value="HypF_C_2"/>
</dbReference>
<protein>
    <recommendedName>
        <fullName evidence="1">Carbamoyltransferase Kae1-like domain-containing protein</fullName>
    </recommendedName>
</protein>
<sequence>MKLVQFSFKCSRQVPFYAQLCNDYLANEPYEITIGFVKNRYLIEAVGEQAQLEALAEKIAHDFLLSIWLVESKVEEIIHREGSVVPLVNTQHHLPFCQHCEPLLGDNQSPRFGELALPCACCHGEQRLHQAISINQVKVWANDILTNGNVLFTLTTEQGKHQVFQLSTTPVLTSSQERPQILICNPNNVPSHFFTPSEHVLALSSLEKPRVTVQPRTQHRQLQAPLYDLCFSYNRVLTVLTEILRQQGVDFVFIDTNHWQPLITWIEKGWSQVDSDPELDLPVSIKALEPLHDQACINGLNAYWHKRRIHFDYKPNHPNDVPSHALPICALHGGNIESGNGRNTAVIYFGRYAAGEIVCQDKFTRTDSFLVLPSLPQTGHEIIRLMAAGEQAAILAKFKESLPYSYQALSQINLADSHNQLSGLFAVAATILGLSTSSTNSIQYLNDALIAKALQNSGQKGHRVDYSLDMVNGKRTIEWAKTLGSLMSFCLVVDDSELDKLAFGIMDSLADYIANWLERIDETTGLNAVVLAGSDFANEVLTERLSLRVGKNFAITVNRQLELDGSNLSAGALYLKMRRR</sequence>
<dbReference type="EMBL" id="MSCJ01000001">
    <property type="protein sequence ID" value="PQJ66735.1"/>
    <property type="molecule type" value="Genomic_DNA"/>
</dbReference>
<dbReference type="AlphaFoldDB" id="A0A2S7VXV5"/>
<accession>A0A2S7VXV5</accession>
<proteinExistence type="predicted"/>
<dbReference type="RefSeq" id="WP_105060063.1">
    <property type="nucleotide sequence ID" value="NZ_MSCJ01000001.1"/>
</dbReference>
<evidence type="ECO:0000313" key="2">
    <source>
        <dbReference type="EMBL" id="PQJ66735.1"/>
    </source>
</evidence>